<organism evidence="1 2">
    <name type="scientific">Owenweeksia hongkongensis (strain DSM 17368 / CIP 108786 / JCM 12287 / NRRL B-23963 / UST20020801)</name>
    <dbReference type="NCBI Taxonomy" id="926562"/>
    <lineage>
        <taxon>Bacteria</taxon>
        <taxon>Pseudomonadati</taxon>
        <taxon>Bacteroidota</taxon>
        <taxon>Flavobacteriia</taxon>
        <taxon>Flavobacteriales</taxon>
        <taxon>Owenweeksiaceae</taxon>
        <taxon>Owenweeksia</taxon>
    </lineage>
</organism>
<evidence type="ECO:0000313" key="2">
    <source>
        <dbReference type="Proteomes" id="UP000005631"/>
    </source>
</evidence>
<keyword evidence="2" id="KW-1185">Reference proteome</keyword>
<accession>G8R0A0</accession>
<dbReference type="AlphaFoldDB" id="G8R0A0"/>
<sequence>MMKQTFALLILIATAISGYSQTKVGDKWMDNNLAFEITYEAIRTEGRMDICIADTSRDACIENLQSGFEVKVFDASNTMIWEGIGSGRTNMLKLPKALPNASYVTIMAFKPFVTNKSTGTKIHQDKRIEIKHTIK</sequence>
<proteinExistence type="predicted"/>
<dbReference type="HOGENOM" id="CLU_1883686_0_0_10"/>
<dbReference type="eggNOG" id="ENOG50349Q2">
    <property type="taxonomic scope" value="Bacteria"/>
</dbReference>
<reference evidence="1 2" key="1">
    <citation type="journal article" date="2012" name="Stand. Genomic Sci.">
        <title>Genome sequence of the orange-pigmented seawater bacterium Owenweeksia hongkongensis type strain (UST20020801(T)).</title>
        <authorList>
            <person name="Riedel T."/>
            <person name="Held B."/>
            <person name="Nolan M."/>
            <person name="Lucas S."/>
            <person name="Lapidus A."/>
            <person name="Tice H."/>
            <person name="Del Rio T.G."/>
            <person name="Cheng J.F."/>
            <person name="Han C."/>
            <person name="Tapia R."/>
            <person name="Goodwin L.A."/>
            <person name="Pitluck S."/>
            <person name="Liolios K."/>
            <person name="Mavromatis K."/>
            <person name="Pagani I."/>
            <person name="Ivanova N."/>
            <person name="Mikhailova N."/>
            <person name="Pati A."/>
            <person name="Chen A."/>
            <person name="Palaniappan K."/>
            <person name="Rohde M."/>
            <person name="Tindall B.J."/>
            <person name="Detter J.C."/>
            <person name="Goker M."/>
            <person name="Woyke T."/>
            <person name="Bristow J."/>
            <person name="Eisen J.A."/>
            <person name="Markowitz V."/>
            <person name="Hugenholtz P."/>
            <person name="Klenk H.P."/>
            <person name="Kyrpides N.C."/>
        </authorList>
    </citation>
    <scope>NUCLEOTIDE SEQUENCE</scope>
    <source>
        <strain evidence="2">DSM 17368 / JCM 12287 / NRRL B-23963</strain>
    </source>
</reference>
<name>G8R0A0_OWEHD</name>
<dbReference type="EMBL" id="CP003156">
    <property type="protein sequence ID" value="AEV33766.1"/>
    <property type="molecule type" value="Genomic_DNA"/>
</dbReference>
<dbReference type="Proteomes" id="UP000005631">
    <property type="component" value="Chromosome"/>
</dbReference>
<dbReference type="OrthoDB" id="1467845at2"/>
<dbReference type="STRING" id="926562.Oweho_2806"/>
<dbReference type="KEGG" id="oho:Oweho_2806"/>
<protein>
    <submittedName>
        <fullName evidence="1">Uncharacterized protein</fullName>
    </submittedName>
</protein>
<gene>
    <name evidence="1" type="ordered locus">Oweho_2806</name>
</gene>
<evidence type="ECO:0000313" key="1">
    <source>
        <dbReference type="EMBL" id="AEV33766.1"/>
    </source>
</evidence>
<dbReference type="RefSeq" id="WP_014203115.1">
    <property type="nucleotide sequence ID" value="NC_016599.1"/>
</dbReference>